<gene>
    <name evidence="3" type="ORF">SAMN05216251_102409</name>
</gene>
<dbReference type="PRINTS" id="PR00111">
    <property type="entry name" value="ABHYDROLASE"/>
</dbReference>
<feature type="compositionally biased region" description="Basic and acidic residues" evidence="1">
    <location>
        <begin position="26"/>
        <end position="37"/>
    </location>
</feature>
<dbReference type="InterPro" id="IPR000073">
    <property type="entry name" value="AB_hydrolase_1"/>
</dbReference>
<dbReference type="Pfam" id="PF12697">
    <property type="entry name" value="Abhydrolase_6"/>
    <property type="match status" value="1"/>
</dbReference>
<dbReference type="InterPro" id="IPR029058">
    <property type="entry name" value="AB_hydrolase_fold"/>
</dbReference>
<dbReference type="SUPFAM" id="SSF53474">
    <property type="entry name" value="alpha/beta-Hydrolases"/>
    <property type="match status" value="1"/>
</dbReference>
<evidence type="ECO:0000256" key="1">
    <source>
        <dbReference type="SAM" id="MobiDB-lite"/>
    </source>
</evidence>
<sequence>MLRAAARAEHSSKPRKPAAPDSGRMTPRDEHDTDTDTHAGAAEAADRTPDDTVLPLPGGGLRVRQDGPRDAPPLLLIHGSASSLGVWDAMVPLLTGCHRVVRVDLPGHGGSAAPADGDYSVPEQARRVGAALDRLGVGRVTVVGHSSGGYVATALAEERPALVGALVLVNTGPSLDAFTGPETAGLDPAAWPPGDDVLRHFASSAFRTGFAIPQRLIDELRTADFPAVATAMRASTAYLAERPLPDRLIPLGTPLHVVFGAQDRRWRPSSAAAYSAVPSATVTYLPRTGHTPPIEDPHRTAAVLLAFTTARV</sequence>
<evidence type="ECO:0000313" key="3">
    <source>
        <dbReference type="EMBL" id="SFE29541.1"/>
    </source>
</evidence>
<evidence type="ECO:0000313" key="4">
    <source>
        <dbReference type="Proteomes" id="UP000199323"/>
    </source>
</evidence>
<dbReference type="AlphaFoldDB" id="A0A1I1ZCQ3"/>
<dbReference type="GO" id="GO:0003824">
    <property type="term" value="F:catalytic activity"/>
    <property type="evidence" value="ECO:0007669"/>
    <property type="project" value="UniProtKB-ARBA"/>
</dbReference>
<name>A0A1I1ZCQ3_9ACTN</name>
<dbReference type="Proteomes" id="UP000199323">
    <property type="component" value="Unassembled WGS sequence"/>
</dbReference>
<dbReference type="EMBL" id="FONG01000002">
    <property type="protein sequence ID" value="SFE29541.1"/>
    <property type="molecule type" value="Genomic_DNA"/>
</dbReference>
<dbReference type="Gene3D" id="3.40.50.1820">
    <property type="entry name" value="alpha/beta hydrolase"/>
    <property type="match status" value="1"/>
</dbReference>
<reference evidence="3 4" key="1">
    <citation type="submission" date="2016-10" db="EMBL/GenBank/DDBJ databases">
        <authorList>
            <person name="de Groot N.N."/>
        </authorList>
    </citation>
    <scope>NUCLEOTIDE SEQUENCE [LARGE SCALE GENOMIC DNA]</scope>
    <source>
        <strain evidence="3 4">CGMCC 4.3510</strain>
    </source>
</reference>
<protein>
    <submittedName>
        <fullName evidence="3">Pimeloyl-ACP methyl ester carboxylesterase</fullName>
    </submittedName>
</protein>
<accession>A0A1I1ZCQ3</accession>
<dbReference type="PANTHER" id="PTHR43798">
    <property type="entry name" value="MONOACYLGLYCEROL LIPASE"/>
    <property type="match status" value="1"/>
</dbReference>
<feature type="region of interest" description="Disordered" evidence="1">
    <location>
        <begin position="1"/>
        <end position="67"/>
    </location>
</feature>
<evidence type="ECO:0000259" key="2">
    <source>
        <dbReference type="Pfam" id="PF12697"/>
    </source>
</evidence>
<dbReference type="PANTHER" id="PTHR43798:SF33">
    <property type="entry name" value="HYDROLASE, PUTATIVE (AFU_ORTHOLOGUE AFUA_2G14860)-RELATED"/>
    <property type="match status" value="1"/>
</dbReference>
<organism evidence="3 4">
    <name type="scientific">Actinacidiphila alni</name>
    <dbReference type="NCBI Taxonomy" id="380248"/>
    <lineage>
        <taxon>Bacteria</taxon>
        <taxon>Bacillati</taxon>
        <taxon>Actinomycetota</taxon>
        <taxon>Actinomycetes</taxon>
        <taxon>Kitasatosporales</taxon>
        <taxon>Streptomycetaceae</taxon>
        <taxon>Actinacidiphila</taxon>
    </lineage>
</organism>
<proteinExistence type="predicted"/>
<feature type="compositionally biased region" description="Basic and acidic residues" evidence="1">
    <location>
        <begin position="1"/>
        <end position="12"/>
    </location>
</feature>
<keyword evidence="4" id="KW-1185">Reference proteome</keyword>
<dbReference type="GO" id="GO:0016020">
    <property type="term" value="C:membrane"/>
    <property type="evidence" value="ECO:0007669"/>
    <property type="project" value="TreeGrafter"/>
</dbReference>
<dbReference type="STRING" id="380248.SAMN05216251_102409"/>
<dbReference type="InterPro" id="IPR050266">
    <property type="entry name" value="AB_hydrolase_sf"/>
</dbReference>
<feature type="domain" description="AB hydrolase-1" evidence="2">
    <location>
        <begin position="74"/>
        <end position="302"/>
    </location>
</feature>